<evidence type="ECO:0000313" key="3">
    <source>
        <dbReference type="Proteomes" id="UP001597052"/>
    </source>
</evidence>
<dbReference type="RefSeq" id="WP_256396223.1">
    <property type="nucleotide sequence ID" value="NZ_JANHDJ010000003.1"/>
</dbReference>
<feature type="compositionally biased region" description="Basic residues" evidence="1">
    <location>
        <begin position="45"/>
        <end position="56"/>
    </location>
</feature>
<accession>A0ABD6DCC8</accession>
<gene>
    <name evidence="2" type="ORF">ACFSBW_13160</name>
</gene>
<feature type="region of interest" description="Disordered" evidence="1">
    <location>
        <begin position="1"/>
        <end position="80"/>
    </location>
</feature>
<comment type="caution">
    <text evidence="2">The sequence shown here is derived from an EMBL/GenBank/DDBJ whole genome shotgun (WGS) entry which is preliminary data.</text>
</comment>
<feature type="compositionally biased region" description="Low complexity" evidence="1">
    <location>
        <begin position="35"/>
        <end position="44"/>
    </location>
</feature>
<keyword evidence="3" id="KW-1185">Reference proteome</keyword>
<evidence type="ECO:0000313" key="2">
    <source>
        <dbReference type="EMBL" id="MFD1642824.1"/>
    </source>
</evidence>
<dbReference type="EMBL" id="JBHUDM010000003">
    <property type="protein sequence ID" value="MFD1642824.1"/>
    <property type="molecule type" value="Genomic_DNA"/>
</dbReference>
<dbReference type="Proteomes" id="UP001597052">
    <property type="component" value="Unassembled WGS sequence"/>
</dbReference>
<dbReference type="AlphaFoldDB" id="A0ABD6DCC8"/>
<proteinExistence type="predicted"/>
<name>A0ABD6DCC8_9EURY</name>
<reference evidence="2 3" key="1">
    <citation type="journal article" date="2019" name="Int. J. Syst. Evol. Microbiol.">
        <title>The Global Catalogue of Microorganisms (GCM) 10K type strain sequencing project: providing services to taxonomists for standard genome sequencing and annotation.</title>
        <authorList>
            <consortium name="The Broad Institute Genomics Platform"/>
            <consortium name="The Broad Institute Genome Sequencing Center for Infectious Disease"/>
            <person name="Wu L."/>
            <person name="Ma J."/>
        </authorList>
    </citation>
    <scope>NUCLEOTIDE SEQUENCE [LARGE SCALE GENOMIC DNA]</scope>
    <source>
        <strain evidence="2 3">CGMCC 1.10593</strain>
    </source>
</reference>
<evidence type="ECO:0000256" key="1">
    <source>
        <dbReference type="SAM" id="MobiDB-lite"/>
    </source>
</evidence>
<sequence>MTYPPVHPPADPSMGLAGGGLISSCPIDDRRSTRRPTAVAAASANRRRNYGRKRPLAGRPDRQSRTRRAAHEFAVSRRGV</sequence>
<feature type="compositionally biased region" description="Basic and acidic residues" evidence="1">
    <location>
        <begin position="59"/>
        <end position="80"/>
    </location>
</feature>
<feature type="compositionally biased region" description="Pro residues" evidence="1">
    <location>
        <begin position="1"/>
        <end position="11"/>
    </location>
</feature>
<organism evidence="2 3">
    <name type="scientific">Halohasta litorea</name>
    <dbReference type="NCBI Taxonomy" id="869891"/>
    <lineage>
        <taxon>Archaea</taxon>
        <taxon>Methanobacteriati</taxon>
        <taxon>Methanobacteriota</taxon>
        <taxon>Stenosarchaea group</taxon>
        <taxon>Halobacteria</taxon>
        <taxon>Halobacteriales</taxon>
        <taxon>Haloferacaceae</taxon>
        <taxon>Halohasta</taxon>
    </lineage>
</organism>
<protein>
    <submittedName>
        <fullName evidence="2">Uncharacterized protein</fullName>
    </submittedName>
</protein>